<dbReference type="PANTHER" id="PTHR33650:SF2">
    <property type="entry name" value="CHLOROPLAST ENVELOPE MEMBRANE PROTEIN"/>
    <property type="match status" value="1"/>
</dbReference>
<keyword evidence="3 8" id="KW-0812">Transmembrane</keyword>
<evidence type="ECO:0000313" key="11">
    <source>
        <dbReference type="Proteomes" id="UP000248857"/>
    </source>
</evidence>
<dbReference type="RefSeq" id="WP_110987937.1">
    <property type="nucleotide sequence ID" value="NZ_CAWNWM010000016.1"/>
</dbReference>
<dbReference type="NCBIfam" id="NF002706">
    <property type="entry name" value="PRK02507.1-5"/>
    <property type="match status" value="1"/>
</dbReference>
<gene>
    <name evidence="10" type="primary">pcxA</name>
    <name evidence="8" type="synonym">pxcA</name>
    <name evidence="10" type="ORF">C1752_06137</name>
</gene>
<feature type="transmembrane region" description="Helical" evidence="8">
    <location>
        <begin position="404"/>
        <end position="424"/>
    </location>
</feature>
<dbReference type="Proteomes" id="UP000248857">
    <property type="component" value="Unassembled WGS sequence"/>
</dbReference>
<feature type="region of interest" description="Disordered" evidence="9">
    <location>
        <begin position="158"/>
        <end position="191"/>
    </location>
</feature>
<keyword evidence="5 8" id="KW-1133">Transmembrane helix</keyword>
<comment type="similarity">
    <text evidence="8">Belongs to the CemA family.</text>
</comment>
<keyword evidence="2 8" id="KW-0813">Transport</keyword>
<feature type="transmembrane region" description="Helical" evidence="8">
    <location>
        <begin position="366"/>
        <end position="383"/>
    </location>
</feature>
<evidence type="ECO:0000256" key="5">
    <source>
        <dbReference type="ARBA" id="ARBA00022989"/>
    </source>
</evidence>
<evidence type="ECO:0000256" key="8">
    <source>
        <dbReference type="HAMAP-Rule" id="MF_01308"/>
    </source>
</evidence>
<keyword evidence="8" id="KW-1003">Cell membrane</keyword>
<dbReference type="PANTHER" id="PTHR33650">
    <property type="entry name" value="CHLOROPLAST ENVELOPE MEMBRANE PROTEIN-RELATED"/>
    <property type="match status" value="1"/>
</dbReference>
<comment type="function">
    <text evidence="8">Required for H(+) efflux immediately after light irradiation to form a rapid H(+) concentration gradient across the thylakoid membranes. Together with PxcL, contributes to transient H(+) uptake following dark to light transition.</text>
</comment>
<evidence type="ECO:0000256" key="7">
    <source>
        <dbReference type="ARBA" id="ARBA00023136"/>
    </source>
</evidence>
<evidence type="ECO:0000256" key="9">
    <source>
        <dbReference type="SAM" id="MobiDB-lite"/>
    </source>
</evidence>
<dbReference type="AlphaFoldDB" id="A0A2W1JRT6"/>
<evidence type="ECO:0000256" key="4">
    <source>
        <dbReference type="ARBA" id="ARBA00022781"/>
    </source>
</evidence>
<feature type="compositionally biased region" description="Polar residues" evidence="9">
    <location>
        <begin position="158"/>
        <end position="190"/>
    </location>
</feature>
<organism evidence="10 11">
    <name type="scientific">Acaryochloris thomasi RCC1774</name>
    <dbReference type="NCBI Taxonomy" id="1764569"/>
    <lineage>
        <taxon>Bacteria</taxon>
        <taxon>Bacillati</taxon>
        <taxon>Cyanobacteriota</taxon>
        <taxon>Cyanophyceae</taxon>
        <taxon>Acaryochloridales</taxon>
        <taxon>Acaryochloridaceae</taxon>
        <taxon>Acaryochloris</taxon>
        <taxon>Acaryochloris thomasi</taxon>
    </lineage>
</organism>
<feature type="transmembrane region" description="Helical" evidence="8">
    <location>
        <begin position="444"/>
        <end position="465"/>
    </location>
</feature>
<reference evidence="10 11" key="1">
    <citation type="journal article" date="2018" name="Sci. Rep.">
        <title>A novel species of the marine cyanobacterium Acaryochloris with a unique pigment content and lifestyle.</title>
        <authorList>
            <person name="Partensky F."/>
            <person name="Six C."/>
            <person name="Ratin M."/>
            <person name="Garczarek L."/>
            <person name="Vaulot D."/>
            <person name="Probert I."/>
            <person name="Calteau A."/>
            <person name="Gourvil P."/>
            <person name="Marie D."/>
            <person name="Grebert T."/>
            <person name="Bouchier C."/>
            <person name="Le Panse S."/>
            <person name="Gachenot M."/>
            <person name="Rodriguez F."/>
            <person name="Garrido J.L."/>
        </authorList>
    </citation>
    <scope>NUCLEOTIDE SEQUENCE [LARGE SCALE GENOMIC DNA]</scope>
    <source>
        <strain evidence="10 11">RCC1774</strain>
    </source>
</reference>
<protein>
    <recommendedName>
        <fullName evidence="8">Proton extrusion protein PxcA</fullName>
    </recommendedName>
</protein>
<dbReference type="OrthoDB" id="418298at2"/>
<keyword evidence="6 8" id="KW-0406">Ion transport</keyword>
<dbReference type="InterPro" id="IPR004282">
    <property type="entry name" value="CemA"/>
</dbReference>
<keyword evidence="11" id="KW-1185">Reference proteome</keyword>
<keyword evidence="4 8" id="KW-0375">Hydrogen ion transport</keyword>
<evidence type="ECO:0000256" key="1">
    <source>
        <dbReference type="ARBA" id="ARBA00004141"/>
    </source>
</evidence>
<evidence type="ECO:0000256" key="3">
    <source>
        <dbReference type="ARBA" id="ARBA00022692"/>
    </source>
</evidence>
<keyword evidence="7 8" id="KW-0472">Membrane</keyword>
<dbReference type="Pfam" id="PF03040">
    <property type="entry name" value="CemA"/>
    <property type="match status" value="1"/>
</dbReference>
<evidence type="ECO:0000256" key="2">
    <source>
        <dbReference type="ARBA" id="ARBA00022448"/>
    </source>
</evidence>
<sequence>MRSPLASTLKKTFLAAEKWYRNTPERALEAAYQAAKSIKAIEDEHFDGQPIGFSSPYTGAVSTYFQTERDKNLRTIRRRLNEYKIGTSFVDLYPRDPDGPNLMQRMGVPGDAYDPSPEDITIEAVPEVIAKSVERQSLLDKLTFVDSVLIRYTLASTRRPQPSQQATKRQSPLIQTNEINGKVNGSNPRQESVPVVLSVQNSLYEGEFTSDDISADPSKLDSGSFVPRSILRTANRFRKELDPDPSTEEDILQDFRVSRNRTQGAVRFLLLLTILPLLTQVFMKYVVVGPVVDRFQGSEKIEIIINPEIENKVFNELSHYEQRLKFQNLTNPAPIPEADINQLLRERAVELSDEYQWELTEPIKNIFADLVSLLVFAILIARGKEQIAIIKSFFDEIIYGLSDSAKAFIIILFTDVFVGFHSPHGWEVIIESALSHFGLPLNHSFINVFIATFPVMLDTVFKYWIFRYLNQISPSAVATYRTMNE</sequence>
<keyword evidence="8" id="KW-0997">Cell inner membrane</keyword>
<feature type="transmembrane region" description="Helical" evidence="8">
    <location>
        <begin position="268"/>
        <end position="287"/>
    </location>
</feature>
<dbReference type="HAMAP" id="MF_01308">
    <property type="entry name" value="CemA_PxcA"/>
    <property type="match status" value="1"/>
</dbReference>
<evidence type="ECO:0000256" key="6">
    <source>
        <dbReference type="ARBA" id="ARBA00023065"/>
    </source>
</evidence>
<comment type="caution">
    <text evidence="10">The sequence shown here is derived from an EMBL/GenBank/DDBJ whole genome shotgun (WGS) entry which is preliminary data.</text>
</comment>
<evidence type="ECO:0000313" key="10">
    <source>
        <dbReference type="EMBL" id="PZD71517.1"/>
    </source>
</evidence>
<name>A0A2W1JRT6_9CYAN</name>
<accession>A0A2W1JRT6</accession>
<proteinExistence type="inferred from homology"/>
<dbReference type="GO" id="GO:0015078">
    <property type="term" value="F:proton transmembrane transporter activity"/>
    <property type="evidence" value="ECO:0007669"/>
    <property type="project" value="UniProtKB-UniRule"/>
</dbReference>
<dbReference type="GO" id="GO:0005886">
    <property type="term" value="C:plasma membrane"/>
    <property type="evidence" value="ECO:0007669"/>
    <property type="project" value="UniProtKB-SubCell"/>
</dbReference>
<dbReference type="EMBL" id="PQWO01000016">
    <property type="protein sequence ID" value="PZD71517.1"/>
    <property type="molecule type" value="Genomic_DNA"/>
</dbReference>
<comment type="subcellular location">
    <subcellularLocation>
        <location evidence="8">Cell inner membrane</location>
        <topology evidence="8">Multi-pass membrane protein</topology>
    </subcellularLocation>
    <subcellularLocation>
        <location evidence="1">Membrane</location>
        <topology evidence="1">Multi-pass membrane protein</topology>
    </subcellularLocation>
</comment>